<dbReference type="InterPro" id="IPR023214">
    <property type="entry name" value="HAD_sf"/>
</dbReference>
<evidence type="ECO:0000256" key="1">
    <source>
        <dbReference type="ARBA" id="ARBA00004651"/>
    </source>
</evidence>
<keyword evidence="2" id="KW-1003">Cell membrane</keyword>
<name>A0A0J5FM17_9GAMM</name>
<evidence type="ECO:0000313" key="7">
    <source>
        <dbReference type="Proteomes" id="UP000036277"/>
    </source>
</evidence>
<accession>A0A0J5FM17</accession>
<evidence type="ECO:0000256" key="4">
    <source>
        <dbReference type="ARBA" id="ARBA00022842"/>
    </source>
</evidence>
<evidence type="ECO:0000256" key="3">
    <source>
        <dbReference type="ARBA" id="ARBA00022553"/>
    </source>
</evidence>
<dbReference type="PATRIC" id="fig|880157.4.peg.4479"/>
<feature type="transmembrane region" description="Helical" evidence="5">
    <location>
        <begin position="52"/>
        <end position="74"/>
    </location>
</feature>
<dbReference type="SUPFAM" id="SSF81665">
    <property type="entry name" value="Calcium ATPase, transmembrane domain M"/>
    <property type="match status" value="1"/>
</dbReference>
<dbReference type="PRINTS" id="PR01836">
    <property type="entry name" value="MGATPASE"/>
</dbReference>
<sequence length="87" mass="9849">MIQGAYHKSSSRIILFEKNLNVLEEGVIKGRETFGNIAEYLNMSASANFRNVFSVLIVSAFIPLLPMLAIHFLVQNLMYDISQLFLP</sequence>
<gene>
    <name evidence="6" type="ORF">AB204_20640</name>
</gene>
<proteinExistence type="predicted"/>
<comment type="subcellular location">
    <subcellularLocation>
        <location evidence="1">Cell membrane</location>
        <topology evidence="1">Multi-pass membrane protein</topology>
    </subcellularLocation>
</comment>
<dbReference type="AlphaFoldDB" id="A0A0J5FM17"/>
<keyword evidence="5" id="KW-0812">Transmembrane</keyword>
<dbReference type="GO" id="GO:0015444">
    <property type="term" value="F:P-type magnesium transporter activity"/>
    <property type="evidence" value="ECO:0007669"/>
    <property type="project" value="InterPro"/>
</dbReference>
<dbReference type="Gene3D" id="1.20.1110.10">
    <property type="entry name" value="Calcium-transporting ATPase, transmembrane domain"/>
    <property type="match status" value="1"/>
</dbReference>
<evidence type="ECO:0000313" key="6">
    <source>
        <dbReference type="EMBL" id="KMJ43271.1"/>
    </source>
</evidence>
<dbReference type="GO" id="GO:0005886">
    <property type="term" value="C:plasma membrane"/>
    <property type="evidence" value="ECO:0007669"/>
    <property type="project" value="UniProtKB-SubCell"/>
</dbReference>
<reference evidence="6 7" key="1">
    <citation type="submission" date="2015-06" db="EMBL/GenBank/DDBJ databases">
        <title>Draft Whole-Genome Sequence of the Entomopathogenic Bacterium Xenorhabdus khoisanae.</title>
        <authorList>
            <person name="Naidoo S."/>
            <person name="Featherston J."/>
            <person name="Gray V.M."/>
        </authorList>
    </citation>
    <scope>NUCLEOTIDE SEQUENCE [LARGE SCALE GENOMIC DNA]</scope>
    <source>
        <strain evidence="6 7">MCB</strain>
    </source>
</reference>
<dbReference type="EMBL" id="LFCV01000249">
    <property type="protein sequence ID" value="KMJ43271.1"/>
    <property type="molecule type" value="Genomic_DNA"/>
</dbReference>
<comment type="caution">
    <text evidence="6">The sequence shown here is derived from an EMBL/GenBank/DDBJ whole genome shotgun (WGS) entry which is preliminary data.</text>
</comment>
<keyword evidence="5" id="KW-0472">Membrane</keyword>
<dbReference type="Gene3D" id="3.40.50.1000">
    <property type="entry name" value="HAD superfamily/HAD-like"/>
    <property type="match status" value="1"/>
</dbReference>
<organism evidence="6 7">
    <name type="scientific">Xenorhabdus khoisanae</name>
    <dbReference type="NCBI Taxonomy" id="880157"/>
    <lineage>
        <taxon>Bacteria</taxon>
        <taxon>Pseudomonadati</taxon>
        <taxon>Pseudomonadota</taxon>
        <taxon>Gammaproteobacteria</taxon>
        <taxon>Enterobacterales</taxon>
        <taxon>Morganellaceae</taxon>
        <taxon>Xenorhabdus</taxon>
    </lineage>
</organism>
<keyword evidence="7" id="KW-1185">Reference proteome</keyword>
<protein>
    <submittedName>
        <fullName evidence="6">Uncharacterized protein</fullName>
    </submittedName>
</protein>
<evidence type="ECO:0000256" key="5">
    <source>
        <dbReference type="SAM" id="Phobius"/>
    </source>
</evidence>
<dbReference type="InterPro" id="IPR006415">
    <property type="entry name" value="P-type_ATPase_IIIB"/>
</dbReference>
<keyword evidence="4" id="KW-0460">Magnesium</keyword>
<keyword evidence="5" id="KW-1133">Transmembrane helix</keyword>
<dbReference type="InterPro" id="IPR023298">
    <property type="entry name" value="ATPase_P-typ_TM_dom_sf"/>
</dbReference>
<evidence type="ECO:0000256" key="2">
    <source>
        <dbReference type="ARBA" id="ARBA00022475"/>
    </source>
</evidence>
<keyword evidence="3" id="KW-0597">Phosphoprotein</keyword>
<dbReference type="Proteomes" id="UP000036277">
    <property type="component" value="Unassembled WGS sequence"/>
</dbReference>
<dbReference type="STRING" id="880157.AB204_20640"/>